<evidence type="ECO:0000259" key="17">
    <source>
        <dbReference type="PROSITE" id="PS51379"/>
    </source>
</evidence>
<keyword evidence="15" id="KW-0999">Mitochondrion inner membrane</keyword>
<dbReference type="NCBIfam" id="TIGR00384">
    <property type="entry name" value="dhsB"/>
    <property type="match status" value="1"/>
</dbReference>
<geneLocation type="mitochondrion" evidence="19"/>
<comment type="cofactor">
    <cofactor evidence="15">
        <name>[3Fe-4S] cluster</name>
        <dbReference type="ChEBI" id="CHEBI:21137"/>
    </cofactor>
    <text evidence="15">Binds 1 [3Fe-4S] cluster.</text>
</comment>
<dbReference type="Proteomes" id="UP000039324">
    <property type="component" value="Unassembled WGS sequence"/>
</dbReference>
<dbReference type="GO" id="GO:0051537">
    <property type="term" value="F:2 iron, 2 sulfur cluster binding"/>
    <property type="evidence" value="ECO:0007669"/>
    <property type="project" value="UniProtKB-KW"/>
</dbReference>
<dbReference type="Gene3D" id="3.10.20.30">
    <property type="match status" value="1"/>
</dbReference>
<comment type="function">
    <text evidence="15">Iron-sulfur protein (IP) subunit of succinate dehydrogenase (SDH) that is involved in complex II of the mitochondrial electron transport chain and is responsible for transferring electrons from succinate to ubiquinone (coenzyme Q).</text>
</comment>
<gene>
    <name evidence="18" type="ORF">PBRA_005362</name>
    <name evidence="19" type="ORF">PLBR_LOCUS7922</name>
</gene>
<keyword evidence="12 15" id="KW-0411">Iron-sulfur</keyword>
<dbReference type="PANTHER" id="PTHR11921:SF29">
    <property type="entry name" value="SUCCINATE DEHYDROGENASE [UBIQUINONE] IRON-SULFUR SUBUNIT, MITOCHONDRIAL"/>
    <property type="match status" value="1"/>
</dbReference>
<dbReference type="PROSITE" id="PS51085">
    <property type="entry name" value="2FE2S_FER_2"/>
    <property type="match status" value="1"/>
</dbReference>
<dbReference type="InterPro" id="IPR012675">
    <property type="entry name" value="Beta-grasp_dom_sf"/>
</dbReference>
<dbReference type="InterPro" id="IPR025192">
    <property type="entry name" value="Succ_DH/fum_Rdtase_N"/>
</dbReference>
<comment type="similarity">
    <text evidence="3 15">Belongs to the succinate dehydrogenase/fumarate reductase iron-sulfur protein family.</text>
</comment>
<dbReference type="PROSITE" id="PS51379">
    <property type="entry name" value="4FE4S_FER_2"/>
    <property type="match status" value="1"/>
</dbReference>
<dbReference type="FunFam" id="1.10.1060.10:FF:000001">
    <property type="entry name" value="Succinate dehydrogenase iron-sulfur subunit SdhB"/>
    <property type="match status" value="1"/>
</dbReference>
<dbReference type="GO" id="GO:0009055">
    <property type="term" value="F:electron transfer activity"/>
    <property type="evidence" value="ECO:0007669"/>
    <property type="project" value="InterPro"/>
</dbReference>
<evidence type="ECO:0000256" key="7">
    <source>
        <dbReference type="ARBA" id="ARBA00022714"/>
    </source>
</evidence>
<comment type="catalytic activity">
    <reaction evidence="14">
        <text>a quinone + succinate = fumarate + a quinol</text>
        <dbReference type="Rhea" id="RHEA:40523"/>
        <dbReference type="ChEBI" id="CHEBI:24646"/>
        <dbReference type="ChEBI" id="CHEBI:29806"/>
        <dbReference type="ChEBI" id="CHEBI:30031"/>
        <dbReference type="ChEBI" id="CHEBI:132124"/>
        <dbReference type="EC" id="1.3.5.1"/>
    </reaction>
</comment>
<keyword evidence="8 15" id="KW-0479">Metal-binding</keyword>
<dbReference type="InterPro" id="IPR050573">
    <property type="entry name" value="SDH/FRD_Iron-Sulfur"/>
</dbReference>
<keyword evidence="11 15" id="KW-0408">Iron</keyword>
<evidence type="ECO:0000313" key="21">
    <source>
        <dbReference type="Proteomes" id="UP000290189"/>
    </source>
</evidence>
<keyword evidence="9" id="KW-0249">Electron transport</keyword>
<evidence type="ECO:0000256" key="1">
    <source>
        <dbReference type="ARBA" id="ARBA00004443"/>
    </source>
</evidence>
<evidence type="ECO:0000313" key="18">
    <source>
        <dbReference type="EMBL" id="CEO96758.1"/>
    </source>
</evidence>
<keyword evidence="15" id="KW-0472">Membrane</keyword>
<dbReference type="Proteomes" id="UP000290189">
    <property type="component" value="Unassembled WGS sequence"/>
</dbReference>
<dbReference type="Pfam" id="PF13085">
    <property type="entry name" value="Fer2_3"/>
    <property type="match status" value="1"/>
</dbReference>
<dbReference type="SUPFAM" id="SSF54292">
    <property type="entry name" value="2Fe-2S ferredoxin-like"/>
    <property type="match status" value="1"/>
</dbReference>
<dbReference type="SUPFAM" id="SSF46548">
    <property type="entry name" value="alpha-helical ferredoxin"/>
    <property type="match status" value="1"/>
</dbReference>
<dbReference type="PANTHER" id="PTHR11921">
    <property type="entry name" value="SUCCINATE DEHYDROGENASE IRON-SULFUR PROTEIN"/>
    <property type="match status" value="1"/>
</dbReference>
<dbReference type="STRING" id="37360.A0A0G4IN73"/>
<keyword evidence="7 15" id="KW-0001">2Fe-2S</keyword>
<dbReference type="GO" id="GO:0005743">
    <property type="term" value="C:mitochondrial inner membrane"/>
    <property type="evidence" value="ECO:0007669"/>
    <property type="project" value="UniProtKB-SubCell"/>
</dbReference>
<evidence type="ECO:0000256" key="9">
    <source>
        <dbReference type="ARBA" id="ARBA00022982"/>
    </source>
</evidence>
<evidence type="ECO:0000256" key="15">
    <source>
        <dbReference type="RuleBase" id="RU361237"/>
    </source>
</evidence>
<accession>A0A0G4IN73</accession>
<dbReference type="UniPathway" id="UPA00223">
    <property type="reaction ID" value="UER01006"/>
</dbReference>
<feature type="domain" description="4Fe-4S ferredoxin-type" evidence="17">
    <location>
        <begin position="180"/>
        <end position="210"/>
    </location>
</feature>
<proteinExistence type="inferred from homology"/>
<dbReference type="InterPro" id="IPR006058">
    <property type="entry name" value="2Fe2S_fd_BS"/>
</dbReference>
<evidence type="ECO:0000256" key="3">
    <source>
        <dbReference type="ARBA" id="ARBA00009433"/>
    </source>
</evidence>
<name>A0A0G4IN73_PLABS</name>
<dbReference type="OrthoDB" id="1696654at2759"/>
<dbReference type="Gene3D" id="1.10.1060.10">
    <property type="entry name" value="Alpha-helical ferredoxin"/>
    <property type="match status" value="1"/>
</dbReference>
<evidence type="ECO:0000256" key="8">
    <source>
        <dbReference type="ARBA" id="ARBA00022723"/>
    </source>
</evidence>
<comment type="cofactor">
    <cofactor evidence="15">
        <name>[2Fe-2S] cluster</name>
        <dbReference type="ChEBI" id="CHEBI:190135"/>
    </cofactor>
    <text evidence="15">Binds 1 [2Fe-2S] cluster.</text>
</comment>
<dbReference type="InterPro" id="IPR004489">
    <property type="entry name" value="Succ_DH/fum_Rdtase_Fe-S"/>
</dbReference>
<dbReference type="OMA" id="MVMVRHA"/>
<dbReference type="PROSITE" id="PS00197">
    <property type="entry name" value="2FE2S_FER_1"/>
    <property type="match status" value="1"/>
</dbReference>
<dbReference type="EMBL" id="CDSF01000076">
    <property type="protein sequence ID" value="CEO96758.1"/>
    <property type="molecule type" value="Genomic_DNA"/>
</dbReference>
<feature type="domain" description="2Fe-2S ferredoxin-type" evidence="16">
    <location>
        <begin position="48"/>
        <end position="137"/>
    </location>
</feature>
<evidence type="ECO:0000313" key="20">
    <source>
        <dbReference type="Proteomes" id="UP000039324"/>
    </source>
</evidence>
<evidence type="ECO:0000256" key="14">
    <source>
        <dbReference type="ARBA" id="ARBA00049220"/>
    </source>
</evidence>
<keyword evidence="13 15" id="KW-0003">3Fe-4S</keyword>
<evidence type="ECO:0000256" key="13">
    <source>
        <dbReference type="ARBA" id="ARBA00023291"/>
    </source>
</evidence>
<dbReference type="EC" id="1.3.5.1" evidence="15"/>
<comment type="cofactor">
    <cofactor evidence="15">
        <name>[4Fe-4S] cluster</name>
        <dbReference type="ChEBI" id="CHEBI:49883"/>
    </cofactor>
    <text evidence="15">Binds 1 [4Fe-4S] cluster.</text>
</comment>
<dbReference type="PROSITE" id="PS00198">
    <property type="entry name" value="4FE4S_FER_1"/>
    <property type="match status" value="1"/>
</dbReference>
<dbReference type="InterPro" id="IPR001041">
    <property type="entry name" value="2Fe-2S_ferredoxin-type"/>
</dbReference>
<sequence>MLSLVSPGRAVWRHRSAWAGAGRRWMSSTTPPVDDEDRTTKKSTKKLFQIFRWSSEKGGEPVLADYRIDTNQCGPMVLDALIKIKGEQDSSLTFRRSCREGICGSCAMNIDGSNTLACLCPITEGNTSMVIRPLPHMPVVKDLVPDLTGIYKQYNSIEPFLKRKSKNPNAPKENLQTKADRKMLDGLYECILCFCCSTSCPSYWWNPDKYLGPAVLLQSYRWIADSRDEYTQERLKALDDPFKLYRCKTIMNCTNACPKGLNPAKAIAQIKKKLSDM</sequence>
<evidence type="ECO:0000313" key="19">
    <source>
        <dbReference type="EMBL" id="SPR00707.1"/>
    </source>
</evidence>
<dbReference type="CDD" id="cd00207">
    <property type="entry name" value="fer2"/>
    <property type="match status" value="1"/>
</dbReference>
<keyword evidence="5 15" id="KW-0004">4Fe-4S</keyword>
<keyword evidence="15 19" id="KW-0496">Mitochondrion</keyword>
<dbReference type="GO" id="GO:0022904">
    <property type="term" value="P:respiratory electron transport chain"/>
    <property type="evidence" value="ECO:0007669"/>
    <property type="project" value="TreeGrafter"/>
</dbReference>
<comment type="pathway">
    <text evidence="2 15">Carbohydrate metabolism; tricarboxylic acid cycle; fumarate from succinate (eukaryal route): step 1/1.</text>
</comment>
<evidence type="ECO:0000256" key="4">
    <source>
        <dbReference type="ARBA" id="ARBA00022448"/>
    </source>
</evidence>
<dbReference type="InterPro" id="IPR036010">
    <property type="entry name" value="2Fe-2S_ferredoxin-like_sf"/>
</dbReference>
<evidence type="ECO:0000256" key="10">
    <source>
        <dbReference type="ARBA" id="ARBA00023002"/>
    </source>
</evidence>
<evidence type="ECO:0000256" key="6">
    <source>
        <dbReference type="ARBA" id="ARBA00022532"/>
    </source>
</evidence>
<dbReference type="GO" id="GO:0051539">
    <property type="term" value="F:4 iron, 4 sulfur cluster binding"/>
    <property type="evidence" value="ECO:0007669"/>
    <property type="project" value="UniProtKB-KW"/>
</dbReference>
<dbReference type="InterPro" id="IPR017896">
    <property type="entry name" value="4Fe4S_Fe-S-bd"/>
</dbReference>
<dbReference type="EMBL" id="OVEO01000015">
    <property type="protein sequence ID" value="SPR00707.1"/>
    <property type="molecule type" value="Genomic_DNA"/>
</dbReference>
<reference evidence="19 21" key="2">
    <citation type="submission" date="2018-03" db="EMBL/GenBank/DDBJ databases">
        <authorList>
            <person name="Fogelqvist J."/>
        </authorList>
    </citation>
    <scope>NUCLEOTIDE SEQUENCE [LARGE SCALE GENOMIC DNA]</scope>
</reference>
<protein>
    <recommendedName>
        <fullName evidence="15">Succinate dehydrogenase [ubiquinone] iron-sulfur subunit, mitochondrial</fullName>
        <ecNumber evidence="15">1.3.5.1</ecNumber>
    </recommendedName>
</protein>
<evidence type="ECO:0000256" key="2">
    <source>
        <dbReference type="ARBA" id="ARBA00004788"/>
    </source>
</evidence>
<dbReference type="GO" id="GO:0046872">
    <property type="term" value="F:metal ion binding"/>
    <property type="evidence" value="ECO:0007669"/>
    <property type="project" value="UniProtKB-KW"/>
</dbReference>
<dbReference type="InterPro" id="IPR017900">
    <property type="entry name" value="4Fe4S_Fe_S_CS"/>
</dbReference>
<organism evidence="18 20">
    <name type="scientific">Plasmodiophora brassicae</name>
    <name type="common">Clubroot disease agent</name>
    <dbReference type="NCBI Taxonomy" id="37360"/>
    <lineage>
        <taxon>Eukaryota</taxon>
        <taxon>Sar</taxon>
        <taxon>Rhizaria</taxon>
        <taxon>Endomyxa</taxon>
        <taxon>Phytomyxea</taxon>
        <taxon>Plasmodiophorida</taxon>
        <taxon>Plasmodiophoridae</taxon>
        <taxon>Plasmodiophora</taxon>
    </lineage>
</organism>
<keyword evidence="4" id="KW-0813">Transport</keyword>
<evidence type="ECO:0000256" key="5">
    <source>
        <dbReference type="ARBA" id="ARBA00022485"/>
    </source>
</evidence>
<dbReference type="GO" id="GO:0051538">
    <property type="term" value="F:3 iron, 4 sulfur cluster binding"/>
    <property type="evidence" value="ECO:0007669"/>
    <property type="project" value="UniProtKB-KW"/>
</dbReference>
<dbReference type="GO" id="GO:0008177">
    <property type="term" value="F:succinate dehydrogenase (quinone) activity"/>
    <property type="evidence" value="ECO:0007669"/>
    <property type="project" value="UniProtKB-EC"/>
</dbReference>
<evidence type="ECO:0000256" key="11">
    <source>
        <dbReference type="ARBA" id="ARBA00023004"/>
    </source>
</evidence>
<keyword evidence="10" id="KW-0560">Oxidoreductase</keyword>
<evidence type="ECO:0000259" key="16">
    <source>
        <dbReference type="PROSITE" id="PS51085"/>
    </source>
</evidence>
<dbReference type="InterPro" id="IPR009051">
    <property type="entry name" value="Helical_ferredxn"/>
</dbReference>
<keyword evidence="6" id="KW-0816">Tricarboxylic acid cycle</keyword>
<comment type="subcellular location">
    <subcellularLocation>
        <location evidence="1 15">Mitochondrion inner membrane</location>
        <topology evidence="1 15">Peripheral membrane protein</topology>
        <orientation evidence="1 15">Matrix side</orientation>
    </subcellularLocation>
</comment>
<dbReference type="AlphaFoldDB" id="A0A0G4IN73"/>
<evidence type="ECO:0000256" key="12">
    <source>
        <dbReference type="ARBA" id="ARBA00023014"/>
    </source>
</evidence>
<dbReference type="NCBIfam" id="NF004616">
    <property type="entry name" value="PRK05950.1"/>
    <property type="match status" value="1"/>
</dbReference>
<reference evidence="18 20" key="1">
    <citation type="submission" date="2015-02" db="EMBL/GenBank/DDBJ databases">
        <authorList>
            <person name="Chooi Y.-H."/>
        </authorList>
    </citation>
    <scope>NUCLEOTIDE SEQUENCE [LARGE SCALE GENOMIC DNA]</scope>
    <source>
        <strain evidence="18">E3</strain>
    </source>
</reference>
<keyword evidence="20" id="KW-1185">Reference proteome</keyword>
<dbReference type="Pfam" id="PF13534">
    <property type="entry name" value="Fer4_17"/>
    <property type="match status" value="1"/>
</dbReference>
<dbReference type="GO" id="GO:0006099">
    <property type="term" value="P:tricarboxylic acid cycle"/>
    <property type="evidence" value="ECO:0007669"/>
    <property type="project" value="UniProtKB-UniPathway"/>
</dbReference>